<dbReference type="OrthoDB" id="1650177at2"/>
<evidence type="ECO:0000313" key="2">
    <source>
        <dbReference type="Proteomes" id="UP000256485"/>
    </source>
</evidence>
<accession>A0A3D9V2M7</accession>
<dbReference type="PANTHER" id="PTHR43649:SF12">
    <property type="entry name" value="DIACETYLCHITOBIOSE BINDING PROTEIN DASA"/>
    <property type="match status" value="1"/>
</dbReference>
<sequence length="460" mass="51847">MSHHTLRPRSLRRRDLLRLGGLTAVGLAAPGLTGCGGGGGGSGGDDELQFMYWGSSFEQKAVEAMLKQFEERHGIPVRPLYTPREYETKLNTLVASNRVPDVAYMGAGMAYRLAEQGKLINLYPYLDKYPELANRLPYTYYWYDKDVLLGTQTANEVILLWYNKQTFAEAGVEPPPAEAAKAWSWDDLVETADRLTFDQEGRRPSEPGFDATRVRQFGIAANFNTYGWYPLVRSNGGDFVDETGTKYVLNSPEAVEVFQKLQDLMYEHRVAPTPAQTGNNAPTTTVQLQTRRIAMAIDGQWVLLDMAESDLDYGIGVLPSFQEPLTIGFAAATVAFTGDHDDQTVELYMFHNDPRYVDLYAKGLWMPLEEKYYRDEEAIKSWIDNDAHPPEYRTAVVDYTLHHSVPIFDQRLKNIDAISEVLTPAIQQIQTGKAKAKEVLDALKPKVEPLLQGWHHTQEL</sequence>
<keyword evidence="2" id="KW-1185">Reference proteome</keyword>
<dbReference type="EMBL" id="QTUC01000001">
    <property type="protein sequence ID" value="REF35978.1"/>
    <property type="molecule type" value="Genomic_DNA"/>
</dbReference>
<dbReference type="Proteomes" id="UP000256485">
    <property type="component" value="Unassembled WGS sequence"/>
</dbReference>
<dbReference type="Gene3D" id="3.40.190.10">
    <property type="entry name" value="Periplasmic binding protein-like II"/>
    <property type="match status" value="1"/>
</dbReference>
<dbReference type="PANTHER" id="PTHR43649">
    <property type="entry name" value="ARABINOSE-BINDING PROTEIN-RELATED"/>
    <property type="match status" value="1"/>
</dbReference>
<dbReference type="SUPFAM" id="SSF53850">
    <property type="entry name" value="Periplasmic binding protein-like II"/>
    <property type="match status" value="1"/>
</dbReference>
<dbReference type="InterPro" id="IPR006059">
    <property type="entry name" value="SBP"/>
</dbReference>
<dbReference type="PROSITE" id="PS51257">
    <property type="entry name" value="PROKAR_LIPOPROTEIN"/>
    <property type="match status" value="1"/>
</dbReference>
<evidence type="ECO:0000313" key="1">
    <source>
        <dbReference type="EMBL" id="REF35978.1"/>
    </source>
</evidence>
<dbReference type="Pfam" id="PF01547">
    <property type="entry name" value="SBP_bac_1"/>
    <property type="match status" value="1"/>
</dbReference>
<comment type="caution">
    <text evidence="1">The sequence shown here is derived from an EMBL/GenBank/DDBJ whole genome shotgun (WGS) entry which is preliminary data.</text>
</comment>
<dbReference type="InterPro" id="IPR050490">
    <property type="entry name" value="Bact_solute-bd_prot1"/>
</dbReference>
<name>A0A3D9V2M7_THECX</name>
<organism evidence="1 2">
    <name type="scientific">Thermasporomyces composti</name>
    <dbReference type="NCBI Taxonomy" id="696763"/>
    <lineage>
        <taxon>Bacteria</taxon>
        <taxon>Bacillati</taxon>
        <taxon>Actinomycetota</taxon>
        <taxon>Actinomycetes</taxon>
        <taxon>Propionibacteriales</taxon>
        <taxon>Nocardioidaceae</taxon>
        <taxon>Thermasporomyces</taxon>
    </lineage>
</organism>
<dbReference type="RefSeq" id="WP_115849672.1">
    <property type="nucleotide sequence ID" value="NZ_QTUC01000001.1"/>
</dbReference>
<dbReference type="AlphaFoldDB" id="A0A3D9V2M7"/>
<gene>
    <name evidence="1" type="ORF">DFJ64_1372</name>
</gene>
<reference evidence="1 2" key="1">
    <citation type="submission" date="2018-08" db="EMBL/GenBank/DDBJ databases">
        <title>Sequencing the genomes of 1000 actinobacteria strains.</title>
        <authorList>
            <person name="Klenk H.-P."/>
        </authorList>
    </citation>
    <scope>NUCLEOTIDE SEQUENCE [LARGE SCALE GENOMIC DNA]</scope>
    <source>
        <strain evidence="1 2">DSM 22891</strain>
    </source>
</reference>
<proteinExistence type="predicted"/>
<protein>
    <submittedName>
        <fullName evidence="1">Carbohydrate ABC transporter substrate-binding protein (CUT1 family)</fullName>
    </submittedName>
</protein>